<comment type="caution">
    <text evidence="1">The sequence shown here is derived from an EMBL/GenBank/DDBJ whole genome shotgun (WGS) entry which is preliminary data.</text>
</comment>
<protein>
    <submittedName>
        <fullName evidence="1">Uncharacterized protein</fullName>
    </submittedName>
</protein>
<reference evidence="1" key="1">
    <citation type="submission" date="2022-07" db="EMBL/GenBank/DDBJ databases">
        <title>Genome analysis of Parmales, a sister group of diatoms, reveals the evolutionary specialization of diatoms from phago-mixotrophs to photoautotrophs.</title>
        <authorList>
            <person name="Ban H."/>
            <person name="Sato S."/>
            <person name="Yoshikawa S."/>
            <person name="Kazumasa Y."/>
            <person name="Nakamura Y."/>
            <person name="Ichinomiya M."/>
            <person name="Saitoh K."/>
            <person name="Sato N."/>
            <person name="Blanc-Mathieu R."/>
            <person name="Endo H."/>
            <person name="Kuwata A."/>
            <person name="Ogata H."/>
        </authorList>
    </citation>
    <scope>NUCLEOTIDE SEQUENCE</scope>
</reference>
<gene>
    <name evidence="1" type="ORF">TrRE_jg750</name>
</gene>
<dbReference type="InterPro" id="IPR014718">
    <property type="entry name" value="GH-type_carb-bd"/>
</dbReference>
<dbReference type="AlphaFoldDB" id="A0A9W7E523"/>
<dbReference type="Proteomes" id="UP001165082">
    <property type="component" value="Unassembled WGS sequence"/>
</dbReference>
<dbReference type="Gene3D" id="2.70.98.10">
    <property type="match status" value="1"/>
</dbReference>
<sequence>MSIALATTAVSGWVIPSNIGSTGTTGTALFASKSSKKAVKRAAWVESRGGAGSAVSDSPATLKNSEGLAYVELTSPNGSTTQVYTLGACVTSYKTDGVEYLKVRPDAKMDGSK</sequence>
<name>A0A9W7E523_9STRA</name>
<evidence type="ECO:0000313" key="2">
    <source>
        <dbReference type="Proteomes" id="UP001165082"/>
    </source>
</evidence>
<dbReference type="OrthoDB" id="1659429at2759"/>
<organism evidence="1 2">
    <name type="scientific">Triparma retinervis</name>
    <dbReference type="NCBI Taxonomy" id="2557542"/>
    <lineage>
        <taxon>Eukaryota</taxon>
        <taxon>Sar</taxon>
        <taxon>Stramenopiles</taxon>
        <taxon>Ochrophyta</taxon>
        <taxon>Bolidophyceae</taxon>
        <taxon>Parmales</taxon>
        <taxon>Triparmaceae</taxon>
        <taxon>Triparma</taxon>
    </lineage>
</organism>
<dbReference type="GO" id="GO:0030246">
    <property type="term" value="F:carbohydrate binding"/>
    <property type="evidence" value="ECO:0007669"/>
    <property type="project" value="InterPro"/>
</dbReference>
<evidence type="ECO:0000313" key="1">
    <source>
        <dbReference type="EMBL" id="GMH65958.1"/>
    </source>
</evidence>
<accession>A0A9W7E523</accession>
<feature type="non-terminal residue" evidence="1">
    <location>
        <position position="1"/>
    </location>
</feature>
<dbReference type="EMBL" id="BRXZ01001230">
    <property type="protein sequence ID" value="GMH65958.1"/>
    <property type="molecule type" value="Genomic_DNA"/>
</dbReference>
<keyword evidence="2" id="KW-1185">Reference proteome</keyword>
<proteinExistence type="predicted"/>